<proteinExistence type="predicted"/>
<dbReference type="Proteomes" id="UP000479335">
    <property type="component" value="Unassembled WGS sequence"/>
</dbReference>
<evidence type="ECO:0000313" key="2">
    <source>
        <dbReference type="Proteomes" id="UP000479335"/>
    </source>
</evidence>
<evidence type="ECO:0000313" key="1">
    <source>
        <dbReference type="EMBL" id="MYM25497.1"/>
    </source>
</evidence>
<reference evidence="1 2" key="1">
    <citation type="submission" date="2019-12" db="EMBL/GenBank/DDBJ databases">
        <title>Novel species isolated from a subtropical stream in China.</title>
        <authorList>
            <person name="Lu H."/>
        </authorList>
    </citation>
    <scope>NUCLEOTIDE SEQUENCE [LARGE SCALE GENOMIC DNA]</scope>
    <source>
        <strain evidence="1 2">FT135W</strain>
    </source>
</reference>
<protein>
    <submittedName>
        <fullName evidence="1">Uncharacterized protein</fullName>
    </submittedName>
</protein>
<keyword evidence="2" id="KW-1185">Reference proteome</keyword>
<organism evidence="1 2">
    <name type="scientific">Duganella flavida</name>
    <dbReference type="NCBI Taxonomy" id="2692175"/>
    <lineage>
        <taxon>Bacteria</taxon>
        <taxon>Pseudomonadati</taxon>
        <taxon>Pseudomonadota</taxon>
        <taxon>Betaproteobacteria</taxon>
        <taxon>Burkholderiales</taxon>
        <taxon>Oxalobacteraceae</taxon>
        <taxon>Telluria group</taxon>
        <taxon>Duganella</taxon>
    </lineage>
</organism>
<gene>
    <name evidence="1" type="ORF">GTP46_22970</name>
</gene>
<comment type="caution">
    <text evidence="1">The sequence shown here is derived from an EMBL/GenBank/DDBJ whole genome shotgun (WGS) entry which is preliminary data.</text>
</comment>
<dbReference type="EMBL" id="WWCN01000016">
    <property type="protein sequence ID" value="MYM25497.1"/>
    <property type="molecule type" value="Genomic_DNA"/>
</dbReference>
<name>A0A6L8KFN2_9BURK</name>
<dbReference type="PROSITE" id="PS51257">
    <property type="entry name" value="PROKAR_LIPOPROTEIN"/>
    <property type="match status" value="1"/>
</dbReference>
<sequence>MNMLWRTGLMPAILFSGILIACGDNLPKNYQLFDTSLEALRAAPTSLVSSTAGSVELLASAQELLQTAPDITSVHVDPVSGQLTISGRPSTTQRSVFLGAALVKRKIDAGFDLQSTEWVARTIWVLQGETFASTRDLQVKNGVIVALLDDPPLRKTLPTIMIVEFVSASNSTALIKADVVWM</sequence>
<dbReference type="RefSeq" id="WP_161008945.1">
    <property type="nucleotide sequence ID" value="NZ_WWCN01000016.1"/>
</dbReference>
<accession>A0A6L8KFN2</accession>
<dbReference type="AlphaFoldDB" id="A0A6L8KFN2"/>